<protein>
    <submittedName>
        <fullName evidence="3">Uncharacterized protein</fullName>
    </submittedName>
</protein>
<feature type="region of interest" description="Disordered" evidence="1">
    <location>
        <begin position="46"/>
        <end position="67"/>
    </location>
</feature>
<accession>A0A5S6QTJ2</accession>
<organism evidence="2 3">
    <name type="scientific">Trichuris muris</name>
    <name type="common">Mouse whipworm</name>
    <dbReference type="NCBI Taxonomy" id="70415"/>
    <lineage>
        <taxon>Eukaryota</taxon>
        <taxon>Metazoa</taxon>
        <taxon>Ecdysozoa</taxon>
        <taxon>Nematoda</taxon>
        <taxon>Enoplea</taxon>
        <taxon>Dorylaimia</taxon>
        <taxon>Trichinellida</taxon>
        <taxon>Trichuridae</taxon>
        <taxon>Trichuris</taxon>
    </lineage>
</organism>
<keyword evidence="2" id="KW-1185">Reference proteome</keyword>
<reference evidence="3" key="1">
    <citation type="submission" date="2019-12" db="UniProtKB">
        <authorList>
            <consortium name="WormBaseParasite"/>
        </authorList>
    </citation>
    <scope>IDENTIFICATION</scope>
</reference>
<dbReference type="WBParaSite" id="TMUE_2000010716.1">
    <property type="protein sequence ID" value="TMUE_2000010716.1"/>
    <property type="gene ID" value="WBGene00288590"/>
</dbReference>
<dbReference type="Proteomes" id="UP000046395">
    <property type="component" value="Unassembled WGS sequence"/>
</dbReference>
<evidence type="ECO:0000313" key="3">
    <source>
        <dbReference type="WBParaSite" id="TMUE_2000010716.1"/>
    </source>
</evidence>
<proteinExistence type="predicted"/>
<sequence length="67" mass="7465">MSREQRSGTRGGGPKGRQLLQLRKIIRLRSDNHSVGEYNPAAQQCCRRTHVAQSSPRRSDAGPIPQL</sequence>
<evidence type="ECO:0000256" key="1">
    <source>
        <dbReference type="SAM" id="MobiDB-lite"/>
    </source>
</evidence>
<dbReference type="AlphaFoldDB" id="A0A5S6QTJ2"/>
<name>A0A5S6QTJ2_TRIMR</name>
<evidence type="ECO:0000313" key="2">
    <source>
        <dbReference type="Proteomes" id="UP000046395"/>
    </source>
</evidence>